<dbReference type="RefSeq" id="WP_251485767.1">
    <property type="nucleotide sequence ID" value="NZ_CAJSLV010000042.1"/>
</dbReference>
<evidence type="ECO:0000313" key="2">
    <source>
        <dbReference type="EMBL" id="CAG6391842.1"/>
    </source>
</evidence>
<dbReference type="Pfam" id="PF19746">
    <property type="entry name" value="DUF6233"/>
    <property type="match status" value="1"/>
</dbReference>
<feature type="region of interest" description="Disordered" evidence="1">
    <location>
        <begin position="133"/>
        <end position="168"/>
    </location>
</feature>
<accession>A0A9W4GP27</accession>
<protein>
    <submittedName>
        <fullName evidence="2">Uncharacterized protein</fullName>
    </submittedName>
</protein>
<reference evidence="2" key="1">
    <citation type="submission" date="2021-05" db="EMBL/GenBank/DDBJ databases">
        <authorList>
            <person name="Arsene-Ploetze F."/>
        </authorList>
    </citation>
    <scope>NUCLEOTIDE SEQUENCE</scope>
    <source>
        <strain evidence="2">DSM 42138</strain>
    </source>
</reference>
<comment type="caution">
    <text evidence="2">The sequence shown here is derived from an EMBL/GenBank/DDBJ whole genome shotgun (WGS) entry which is preliminary data.</text>
</comment>
<gene>
    <name evidence="2" type="ORF">SCOCK_140040</name>
</gene>
<dbReference type="Proteomes" id="UP001152519">
    <property type="component" value="Unassembled WGS sequence"/>
</dbReference>
<dbReference type="EMBL" id="CAJSLV010000042">
    <property type="protein sequence ID" value="CAG6391842.1"/>
    <property type="molecule type" value="Genomic_DNA"/>
</dbReference>
<keyword evidence="3" id="KW-1185">Reference proteome</keyword>
<name>A0A9W4GP27_9ACTN</name>
<proteinExistence type="predicted"/>
<dbReference type="InterPro" id="IPR046200">
    <property type="entry name" value="DUF6233"/>
</dbReference>
<evidence type="ECO:0000256" key="1">
    <source>
        <dbReference type="SAM" id="MobiDB-lite"/>
    </source>
</evidence>
<dbReference type="AlphaFoldDB" id="A0A9W4GP27"/>
<evidence type="ECO:0000313" key="3">
    <source>
        <dbReference type="Proteomes" id="UP001152519"/>
    </source>
</evidence>
<feature type="compositionally biased region" description="Basic and acidic residues" evidence="1">
    <location>
        <begin position="159"/>
        <end position="168"/>
    </location>
</feature>
<sequence>MSDDQDPERGERHLAALPQADGPLVDVTLPDGQHLFAVVKSRRREPDGWWYYLQIHLPSQGSDRGRLLVLPAPVDFRVPAALCEPIDGQPYDQVPTERPGVTPAWKVEEPVSFGPERGPARIVHRGDCRAARDLTRPATTEQARAVLTREDAAPCPTCRPDRPLRTAA</sequence>
<organism evidence="2 3">
    <name type="scientific">Actinacidiphila cocklensis</name>
    <dbReference type="NCBI Taxonomy" id="887465"/>
    <lineage>
        <taxon>Bacteria</taxon>
        <taxon>Bacillati</taxon>
        <taxon>Actinomycetota</taxon>
        <taxon>Actinomycetes</taxon>
        <taxon>Kitasatosporales</taxon>
        <taxon>Streptomycetaceae</taxon>
        <taxon>Actinacidiphila</taxon>
    </lineage>
</organism>